<dbReference type="InterPro" id="IPR050320">
    <property type="entry name" value="N5-glutamine_MTase"/>
</dbReference>
<dbReference type="OMA" id="IWLETDT"/>
<protein>
    <recommendedName>
        <fullName evidence="1">peptide chain release factor N(5)-glutamine methyltransferase</fullName>
        <ecNumber evidence="1">2.1.1.297</ecNumber>
    </recommendedName>
</protein>
<evidence type="ECO:0000313" key="11">
    <source>
        <dbReference type="RefSeq" id="XP_022110042.1"/>
    </source>
</evidence>
<dbReference type="KEGG" id="aplc:110989751"/>
<dbReference type="GO" id="GO:0032259">
    <property type="term" value="P:methylation"/>
    <property type="evidence" value="ECO:0007669"/>
    <property type="project" value="UniProtKB-KW"/>
</dbReference>
<dbReference type="Gene3D" id="1.10.8.10">
    <property type="entry name" value="DNA helicase RuvA subunit, C-terminal domain"/>
    <property type="match status" value="1"/>
</dbReference>
<dbReference type="PANTHER" id="PTHR18895:SF74">
    <property type="entry name" value="MTRF1L RELEASE FACTOR GLUTAMINE METHYLTRANSFERASE"/>
    <property type="match status" value="1"/>
</dbReference>
<dbReference type="Pfam" id="PF05175">
    <property type="entry name" value="MTS"/>
    <property type="match status" value="1"/>
</dbReference>
<dbReference type="CDD" id="cd02440">
    <property type="entry name" value="AdoMet_MTases"/>
    <property type="match status" value="1"/>
</dbReference>
<dbReference type="AlphaFoldDB" id="A0A8B8A2F1"/>
<evidence type="ECO:0000256" key="2">
    <source>
        <dbReference type="ARBA" id="ARBA00022603"/>
    </source>
</evidence>
<evidence type="ECO:0000256" key="3">
    <source>
        <dbReference type="ARBA" id="ARBA00022679"/>
    </source>
</evidence>
<keyword evidence="8" id="KW-1185">Reference proteome</keyword>
<evidence type="ECO:0000256" key="4">
    <source>
        <dbReference type="ARBA" id="ARBA00022691"/>
    </source>
</evidence>
<sequence length="429" mass="48402">MIGPLKLFTLNSVISNCKRTIVYIDSLPVTRCSKRLHFNIKGCWRWMHGISCQGNDSSTEILHSKVRLPLYSQNKIYELKKIHQNVKRYIRTPTCITQTFSTSVTLQNDEEECSTQSSKIPGTNPEQGGPTLSECCSPQAAVCWWSASFSEGGVPEAEISAKFIVAHALGYKQLHELTSSRLAKPLTQAELDLINRLCTKRMQRIPVQYIVGDWDFHDLTLLVRPPVFIPRPETEMLVDIILGHYSEEEELHFLEIGCGCGAITLSLLFELPLAHVTAVDCSEEAVLLMLENAKRLGVQARLTVHCATVTSDLPECLKGKRDSFDAIISNPPYIATQDMQQLQPEIKLYEDFRALCGGADGMALIKDILWNSHLLLKTGGFIWLETDSRHPEAIKAWLDSNLGTGVEFLRTFQDYHYRPRFSQLRYGPC</sequence>
<dbReference type="GO" id="GO:0003676">
    <property type="term" value="F:nucleic acid binding"/>
    <property type="evidence" value="ECO:0007669"/>
    <property type="project" value="InterPro"/>
</dbReference>
<comment type="catalytic activity">
    <reaction evidence="5">
        <text>L-glutaminyl-[peptide chain release factor] + S-adenosyl-L-methionine = N(5)-methyl-L-glutaminyl-[peptide chain release factor] + S-adenosyl-L-homocysteine + H(+)</text>
        <dbReference type="Rhea" id="RHEA:42896"/>
        <dbReference type="Rhea" id="RHEA-COMP:10271"/>
        <dbReference type="Rhea" id="RHEA-COMP:10272"/>
        <dbReference type="ChEBI" id="CHEBI:15378"/>
        <dbReference type="ChEBI" id="CHEBI:30011"/>
        <dbReference type="ChEBI" id="CHEBI:57856"/>
        <dbReference type="ChEBI" id="CHEBI:59789"/>
        <dbReference type="ChEBI" id="CHEBI:61891"/>
        <dbReference type="EC" id="2.1.1.297"/>
    </reaction>
</comment>
<dbReference type="Pfam" id="PF17827">
    <property type="entry name" value="PrmC_N"/>
    <property type="match status" value="1"/>
</dbReference>
<keyword evidence="2" id="KW-0489">Methyltransferase</keyword>
<dbReference type="SUPFAM" id="SSF53335">
    <property type="entry name" value="S-adenosyl-L-methionine-dependent methyltransferases"/>
    <property type="match status" value="1"/>
</dbReference>
<evidence type="ECO:0000256" key="5">
    <source>
        <dbReference type="ARBA" id="ARBA00048391"/>
    </source>
</evidence>
<organism evidence="8 10">
    <name type="scientific">Acanthaster planci</name>
    <name type="common">Crown-of-thorns starfish</name>
    <dbReference type="NCBI Taxonomy" id="133434"/>
    <lineage>
        <taxon>Eukaryota</taxon>
        <taxon>Metazoa</taxon>
        <taxon>Echinodermata</taxon>
        <taxon>Eleutherozoa</taxon>
        <taxon>Asterozoa</taxon>
        <taxon>Asteroidea</taxon>
        <taxon>Valvatacea</taxon>
        <taxon>Valvatida</taxon>
        <taxon>Acanthasteridae</taxon>
        <taxon>Acanthaster</taxon>
    </lineage>
</organism>
<name>A0A8B8A2F1_ACAPL</name>
<gene>
    <name evidence="9 10 11" type="primary">LOC110989751</name>
</gene>
<evidence type="ECO:0000313" key="8">
    <source>
        <dbReference type="Proteomes" id="UP000694845"/>
    </source>
</evidence>
<dbReference type="InterPro" id="IPR007848">
    <property type="entry name" value="Small_mtfrase_dom"/>
</dbReference>
<dbReference type="GO" id="GO:0102559">
    <property type="term" value="F:peptide chain release factor N(5)-glutamine methyltransferase activity"/>
    <property type="evidence" value="ECO:0007669"/>
    <property type="project" value="UniProtKB-EC"/>
</dbReference>
<dbReference type="PROSITE" id="PS00092">
    <property type="entry name" value="N6_MTASE"/>
    <property type="match status" value="1"/>
</dbReference>
<dbReference type="PANTHER" id="PTHR18895">
    <property type="entry name" value="HEMK METHYLTRANSFERASE"/>
    <property type="match status" value="1"/>
</dbReference>
<evidence type="ECO:0000313" key="9">
    <source>
        <dbReference type="RefSeq" id="XP_022110038.1"/>
    </source>
</evidence>
<dbReference type="NCBIfam" id="TIGR00536">
    <property type="entry name" value="hemK_fam"/>
    <property type="match status" value="1"/>
</dbReference>
<evidence type="ECO:0000256" key="1">
    <source>
        <dbReference type="ARBA" id="ARBA00012771"/>
    </source>
</evidence>
<keyword evidence="3" id="KW-0808">Transferase</keyword>
<dbReference type="NCBIfam" id="TIGR03534">
    <property type="entry name" value="RF_mod_PrmC"/>
    <property type="match status" value="1"/>
</dbReference>
<dbReference type="InterPro" id="IPR040758">
    <property type="entry name" value="PrmC_N"/>
</dbReference>
<dbReference type="RefSeq" id="XP_022110041.1">
    <property type="nucleotide sequence ID" value="XM_022254349.1"/>
</dbReference>
<dbReference type="InterPro" id="IPR002052">
    <property type="entry name" value="DNA_methylase_N6_adenine_CS"/>
</dbReference>
<evidence type="ECO:0000259" key="7">
    <source>
        <dbReference type="Pfam" id="PF17827"/>
    </source>
</evidence>
<proteinExistence type="predicted"/>
<feature type="domain" description="Release factor glutamine methyltransferase N-terminal" evidence="7">
    <location>
        <begin position="143"/>
        <end position="212"/>
    </location>
</feature>
<dbReference type="OrthoDB" id="269872at2759"/>
<reference evidence="9 10" key="1">
    <citation type="submission" date="2025-04" db="UniProtKB">
        <authorList>
            <consortium name="RefSeq"/>
        </authorList>
    </citation>
    <scope>IDENTIFICATION</scope>
</reference>
<dbReference type="InterPro" id="IPR004556">
    <property type="entry name" value="HemK-like"/>
</dbReference>
<keyword evidence="4" id="KW-0949">S-adenosyl-L-methionine</keyword>
<dbReference type="CTD" id="51409"/>
<feature type="domain" description="Methyltransferase small" evidence="6">
    <location>
        <begin position="241"/>
        <end position="339"/>
    </location>
</feature>
<dbReference type="InterPro" id="IPR019874">
    <property type="entry name" value="RF_methyltr_PrmC"/>
</dbReference>
<dbReference type="RefSeq" id="XP_022110038.1">
    <property type="nucleotide sequence ID" value="XM_022254346.1"/>
</dbReference>
<dbReference type="GeneID" id="110989751"/>
<dbReference type="InterPro" id="IPR029063">
    <property type="entry name" value="SAM-dependent_MTases_sf"/>
</dbReference>
<dbReference type="EC" id="2.1.1.297" evidence="1"/>
<dbReference type="Gene3D" id="3.40.50.150">
    <property type="entry name" value="Vaccinia Virus protein VP39"/>
    <property type="match status" value="1"/>
</dbReference>
<dbReference type="GO" id="GO:0005739">
    <property type="term" value="C:mitochondrion"/>
    <property type="evidence" value="ECO:0007669"/>
    <property type="project" value="TreeGrafter"/>
</dbReference>
<evidence type="ECO:0000313" key="10">
    <source>
        <dbReference type="RefSeq" id="XP_022110041.1"/>
    </source>
</evidence>
<evidence type="ECO:0000259" key="6">
    <source>
        <dbReference type="Pfam" id="PF05175"/>
    </source>
</evidence>
<dbReference type="Proteomes" id="UP000694845">
    <property type="component" value="Unplaced"/>
</dbReference>
<dbReference type="RefSeq" id="XP_022110042.1">
    <property type="nucleotide sequence ID" value="XM_022254350.1"/>
</dbReference>
<accession>A0A8B8A2F1</accession>